<evidence type="ECO:0000256" key="1">
    <source>
        <dbReference type="SAM" id="Phobius"/>
    </source>
</evidence>
<comment type="caution">
    <text evidence="2">The sequence shown here is derived from an EMBL/GenBank/DDBJ whole genome shotgun (WGS) entry which is preliminary data.</text>
</comment>
<name>A0A426ZL37_ENSVE</name>
<feature type="transmembrane region" description="Helical" evidence="1">
    <location>
        <begin position="30"/>
        <end position="50"/>
    </location>
</feature>
<dbReference type="AlphaFoldDB" id="A0A426ZL37"/>
<evidence type="ECO:0000313" key="2">
    <source>
        <dbReference type="EMBL" id="RRT64698.1"/>
    </source>
</evidence>
<dbReference type="UniPathway" id="UPA00378"/>
<organism evidence="2 3">
    <name type="scientific">Ensete ventricosum</name>
    <name type="common">Abyssinian banana</name>
    <name type="synonym">Musa ensete</name>
    <dbReference type="NCBI Taxonomy" id="4639"/>
    <lineage>
        <taxon>Eukaryota</taxon>
        <taxon>Viridiplantae</taxon>
        <taxon>Streptophyta</taxon>
        <taxon>Embryophyta</taxon>
        <taxon>Tracheophyta</taxon>
        <taxon>Spermatophyta</taxon>
        <taxon>Magnoliopsida</taxon>
        <taxon>Liliopsida</taxon>
        <taxon>Zingiberales</taxon>
        <taxon>Musaceae</taxon>
        <taxon>Ensete</taxon>
    </lineage>
</organism>
<accession>A0A426ZL37</accession>
<keyword evidence="1" id="KW-0472">Membrane</keyword>
<keyword evidence="1" id="KW-0812">Transmembrane</keyword>
<gene>
    <name evidence="2" type="ORF">B296_00035183</name>
</gene>
<dbReference type="EMBL" id="AMZH03006090">
    <property type="protein sequence ID" value="RRT64698.1"/>
    <property type="molecule type" value="Genomic_DNA"/>
</dbReference>
<protein>
    <submittedName>
        <fullName evidence="2">Uncharacterized protein</fullName>
    </submittedName>
</protein>
<evidence type="ECO:0000313" key="3">
    <source>
        <dbReference type="Proteomes" id="UP000287651"/>
    </source>
</evidence>
<sequence length="155" mass="16717">MPKSPKVFRAGPLPSPLLSRCRRISSSSSAFSLFCLIFGLAGFLFGAISISRPARSCPGLEPRSVSVVWDRGGAAGSGTPERHKVMAFVGIQTGFGSVGRRRSIRQTWLPSDRPGLLRSVLVSFLGSIRLCNPEVKMVELHKREICSGGLTSSDR</sequence>
<keyword evidence="1" id="KW-1133">Transmembrane helix</keyword>
<reference evidence="2 3" key="1">
    <citation type="journal article" date="2014" name="Agronomy (Basel)">
        <title>A Draft Genome Sequence for Ensete ventricosum, the Drought-Tolerant Tree Against Hunger.</title>
        <authorList>
            <person name="Harrison J."/>
            <person name="Moore K.A."/>
            <person name="Paszkiewicz K."/>
            <person name="Jones T."/>
            <person name="Grant M."/>
            <person name="Ambacheew D."/>
            <person name="Muzemil S."/>
            <person name="Studholme D.J."/>
        </authorList>
    </citation>
    <scope>NUCLEOTIDE SEQUENCE [LARGE SCALE GENOMIC DNA]</scope>
</reference>
<proteinExistence type="predicted"/>
<dbReference type="Proteomes" id="UP000287651">
    <property type="component" value="Unassembled WGS sequence"/>
</dbReference>